<dbReference type="CDD" id="cd07432">
    <property type="entry name" value="PHP_HisPPase"/>
    <property type="match status" value="1"/>
</dbReference>
<feature type="domain" description="Polymerase/histidinol phosphatase N-terminal" evidence="1">
    <location>
        <begin position="4"/>
        <end position="71"/>
    </location>
</feature>
<dbReference type="InterPro" id="IPR004013">
    <property type="entry name" value="PHP_dom"/>
</dbReference>
<name>A0A3A4NZP1_ABYX5</name>
<dbReference type="Proteomes" id="UP000265882">
    <property type="component" value="Unassembled WGS sequence"/>
</dbReference>
<dbReference type="GO" id="GO:0004534">
    <property type="term" value="F:5'-3' RNA exonuclease activity"/>
    <property type="evidence" value="ECO:0007669"/>
    <property type="project" value="TreeGrafter"/>
</dbReference>
<evidence type="ECO:0000313" key="2">
    <source>
        <dbReference type="EMBL" id="RJP24045.1"/>
    </source>
</evidence>
<evidence type="ECO:0000313" key="3">
    <source>
        <dbReference type="Proteomes" id="UP000265882"/>
    </source>
</evidence>
<sequence>MMKIDLHCHTSPLSTCSAIKIHDLIPRAKEAGIDGICLTEHNKLWPRDEVMRLRERFEFPIFRGMEVTTRDGDILVFGFEEEPAEIISAAELHKKVSDCGGFTIVAHPFRGFLVFNFVQLSLSPERAATRPVFQAVDAIEAYNCKINEQETQMALDVSARLGIPCVAGSDAHILADVGKYYTHFSSDTDSDEDLVVQLRTGNFSIYAPEKGANDV</sequence>
<accession>A0A3A4NZP1</accession>
<dbReference type="PANTHER" id="PTHR42924:SF3">
    <property type="entry name" value="POLYMERASE_HISTIDINOL PHOSPHATASE N-TERMINAL DOMAIN-CONTAINING PROTEIN"/>
    <property type="match status" value="1"/>
</dbReference>
<comment type="caution">
    <text evidence="2">The sequence shown here is derived from an EMBL/GenBank/DDBJ whole genome shotgun (WGS) entry which is preliminary data.</text>
</comment>
<dbReference type="Pfam" id="PF02811">
    <property type="entry name" value="PHP"/>
    <property type="match status" value="1"/>
</dbReference>
<protein>
    <submittedName>
        <fullName evidence="2">PHP domain-containing protein</fullName>
    </submittedName>
</protein>
<dbReference type="AlphaFoldDB" id="A0A3A4NZP1"/>
<dbReference type="InterPro" id="IPR052018">
    <property type="entry name" value="PHP_domain"/>
</dbReference>
<dbReference type="EMBL" id="QZKU01000041">
    <property type="protein sequence ID" value="RJP24045.1"/>
    <property type="molecule type" value="Genomic_DNA"/>
</dbReference>
<dbReference type="Gene3D" id="3.20.20.140">
    <property type="entry name" value="Metal-dependent hydrolases"/>
    <property type="match status" value="1"/>
</dbReference>
<dbReference type="SMART" id="SM00481">
    <property type="entry name" value="POLIIIAc"/>
    <property type="match status" value="1"/>
</dbReference>
<dbReference type="GO" id="GO:0035312">
    <property type="term" value="F:5'-3' DNA exonuclease activity"/>
    <property type="evidence" value="ECO:0007669"/>
    <property type="project" value="TreeGrafter"/>
</dbReference>
<dbReference type="InterPro" id="IPR003141">
    <property type="entry name" value="Pol/His_phosphatase_N"/>
</dbReference>
<dbReference type="SUPFAM" id="SSF89550">
    <property type="entry name" value="PHP domain-like"/>
    <property type="match status" value="1"/>
</dbReference>
<proteinExistence type="predicted"/>
<dbReference type="PANTHER" id="PTHR42924">
    <property type="entry name" value="EXONUCLEASE"/>
    <property type="match status" value="1"/>
</dbReference>
<evidence type="ECO:0000259" key="1">
    <source>
        <dbReference type="SMART" id="SM00481"/>
    </source>
</evidence>
<dbReference type="InterPro" id="IPR016195">
    <property type="entry name" value="Pol/histidinol_Pase-like"/>
</dbReference>
<organism evidence="2 3">
    <name type="scientific">Abyssobacteria bacterium (strain SURF_5)</name>
    <dbReference type="NCBI Taxonomy" id="2093360"/>
    <lineage>
        <taxon>Bacteria</taxon>
        <taxon>Pseudomonadati</taxon>
        <taxon>Candidatus Hydrogenedentota</taxon>
        <taxon>Candidatus Abyssobacteria</taxon>
    </lineage>
</organism>
<gene>
    <name evidence="2" type="ORF">C4520_04965</name>
</gene>
<reference evidence="2 3" key="1">
    <citation type="journal article" date="2017" name="ISME J.">
        <title>Energy and carbon metabolisms in a deep terrestrial subsurface fluid microbial community.</title>
        <authorList>
            <person name="Momper L."/>
            <person name="Jungbluth S.P."/>
            <person name="Lee M.D."/>
            <person name="Amend J.P."/>
        </authorList>
    </citation>
    <scope>NUCLEOTIDE SEQUENCE [LARGE SCALE GENOMIC DNA]</scope>
    <source>
        <strain evidence="2">SURF_5</strain>
    </source>
</reference>
<dbReference type="Pfam" id="PF13263">
    <property type="entry name" value="PHP_C"/>
    <property type="match status" value="1"/>
</dbReference>